<accession>A0A6J6ETU6</accession>
<dbReference type="EMBL" id="CAEZTS010000074">
    <property type="protein sequence ID" value="CAB4579922.1"/>
    <property type="molecule type" value="Genomic_DNA"/>
</dbReference>
<proteinExistence type="predicted"/>
<protein>
    <submittedName>
        <fullName evidence="1">Unannotated protein</fullName>
    </submittedName>
</protein>
<organism evidence="1">
    <name type="scientific">freshwater metagenome</name>
    <dbReference type="NCBI Taxonomy" id="449393"/>
    <lineage>
        <taxon>unclassified sequences</taxon>
        <taxon>metagenomes</taxon>
        <taxon>ecological metagenomes</taxon>
    </lineage>
</organism>
<sequence length="75" mass="7710">MGQVEHPGGHTDVLDAFTRLGVGEASDTPHLVVRSQELHEGEGDLAGGSGDEDLLVGQHGYILAHSRAQAPGGLS</sequence>
<gene>
    <name evidence="1" type="ORF">UFOPK1722_00950</name>
</gene>
<evidence type="ECO:0000313" key="1">
    <source>
        <dbReference type="EMBL" id="CAB4579922.1"/>
    </source>
</evidence>
<dbReference type="AlphaFoldDB" id="A0A6J6ETU6"/>
<reference evidence="1" key="1">
    <citation type="submission" date="2020-05" db="EMBL/GenBank/DDBJ databases">
        <authorList>
            <person name="Chiriac C."/>
            <person name="Salcher M."/>
            <person name="Ghai R."/>
            <person name="Kavagutti S V."/>
        </authorList>
    </citation>
    <scope>NUCLEOTIDE SEQUENCE</scope>
</reference>
<name>A0A6J6ETU6_9ZZZZ</name>